<sequence length="153" mass="17123">MITTAQDTIEREITVRAPKERVFKAITDPKQIVAWFPDAVEGAIEPGERPTFDFGNNFKVQIYVIAVDPHDYFAYNWVPCAGEDSHGFHGDVLAEPHTLVEFRLEEVADGTIVRVKESGFASLPAESAEKLFNGNTDGWAYMMGRLEALMSQE</sequence>
<evidence type="ECO:0000259" key="2">
    <source>
        <dbReference type="Pfam" id="PF08327"/>
    </source>
</evidence>
<protein>
    <submittedName>
        <fullName evidence="3">Transcriptional regulator</fullName>
    </submittedName>
</protein>
<dbReference type="CDD" id="cd08898">
    <property type="entry name" value="SRPBCC_CalC_Aha1-like_5"/>
    <property type="match status" value="1"/>
</dbReference>
<evidence type="ECO:0000313" key="4">
    <source>
        <dbReference type="Proteomes" id="UP000287394"/>
    </source>
</evidence>
<dbReference type="KEGG" id="ccot:CCAX7_52310"/>
<comment type="similarity">
    <text evidence="1">Belongs to the AHA1 family.</text>
</comment>
<accession>A0A402CP44</accession>
<dbReference type="InterPro" id="IPR023393">
    <property type="entry name" value="START-like_dom_sf"/>
</dbReference>
<dbReference type="AlphaFoldDB" id="A0A402CP44"/>
<dbReference type="Proteomes" id="UP000287394">
    <property type="component" value="Chromosome"/>
</dbReference>
<dbReference type="InterPro" id="IPR013538">
    <property type="entry name" value="ASHA1/2-like_C"/>
</dbReference>
<dbReference type="EMBL" id="AP025739">
    <property type="protein sequence ID" value="BDI33180.1"/>
    <property type="molecule type" value="Genomic_DNA"/>
</dbReference>
<name>A0A402CP44_9BACT</name>
<proteinExistence type="inferred from homology"/>
<dbReference type="Gene3D" id="3.30.530.20">
    <property type="match status" value="1"/>
</dbReference>
<dbReference type="RefSeq" id="WP_119319152.1">
    <property type="nucleotide sequence ID" value="NZ_AP025739.1"/>
</dbReference>
<dbReference type="OrthoDB" id="191189at2"/>
<gene>
    <name evidence="3" type="ORF">CCAX7_52310</name>
</gene>
<feature type="domain" description="Activator of Hsp90 ATPase homologue 1/2-like C-terminal" evidence="2">
    <location>
        <begin position="16"/>
        <end position="150"/>
    </location>
</feature>
<reference evidence="3 4" key="1">
    <citation type="journal article" date="2019" name="Int. J. Syst. Evol. Microbiol.">
        <title>Capsulimonas corticalis gen. nov., sp. nov., an aerobic capsulated bacterium, of a novel bacterial order, Capsulimonadales ord. nov., of the class Armatimonadia of the phylum Armatimonadetes.</title>
        <authorList>
            <person name="Li J."/>
            <person name="Kudo C."/>
            <person name="Tonouchi A."/>
        </authorList>
    </citation>
    <scope>NUCLEOTIDE SEQUENCE [LARGE SCALE GENOMIC DNA]</scope>
    <source>
        <strain evidence="3 4">AX-7</strain>
    </source>
</reference>
<organism evidence="3 4">
    <name type="scientific">Capsulimonas corticalis</name>
    <dbReference type="NCBI Taxonomy" id="2219043"/>
    <lineage>
        <taxon>Bacteria</taxon>
        <taxon>Bacillati</taxon>
        <taxon>Armatimonadota</taxon>
        <taxon>Armatimonadia</taxon>
        <taxon>Capsulimonadales</taxon>
        <taxon>Capsulimonadaceae</taxon>
        <taxon>Capsulimonas</taxon>
    </lineage>
</organism>
<dbReference type="SUPFAM" id="SSF55961">
    <property type="entry name" value="Bet v1-like"/>
    <property type="match status" value="1"/>
</dbReference>
<dbReference type="Pfam" id="PF08327">
    <property type="entry name" value="AHSA1"/>
    <property type="match status" value="1"/>
</dbReference>
<keyword evidence="4" id="KW-1185">Reference proteome</keyword>
<evidence type="ECO:0000256" key="1">
    <source>
        <dbReference type="ARBA" id="ARBA00006817"/>
    </source>
</evidence>
<evidence type="ECO:0000313" key="3">
    <source>
        <dbReference type="EMBL" id="BDI33180.1"/>
    </source>
</evidence>